<evidence type="ECO:0000313" key="3">
    <source>
        <dbReference type="Proteomes" id="UP001204320"/>
    </source>
</evidence>
<feature type="transmembrane region" description="Helical" evidence="1">
    <location>
        <begin position="80"/>
        <end position="107"/>
    </location>
</feature>
<keyword evidence="3" id="KW-1185">Reference proteome</keyword>
<name>A0ABT1ZAK1_9ACTN</name>
<feature type="transmembrane region" description="Helical" evidence="1">
    <location>
        <begin position="40"/>
        <end position="68"/>
    </location>
</feature>
<sequence>MKKINKPLLIALIIGAAYLVYSLVYWSGANAGSGTSSEQLGAAVATAMVMPHLVLVALAVVFNALATFLKKSAFALTAGILYAVAMVLFIPYFFFVIAEMILCFVGYSQLKKAQA</sequence>
<proteinExistence type="predicted"/>
<dbReference type="RefSeq" id="WP_258499652.1">
    <property type="nucleotide sequence ID" value="NZ_JANSKA010000007.1"/>
</dbReference>
<keyword evidence="1" id="KW-0812">Transmembrane</keyword>
<dbReference type="Proteomes" id="UP001204320">
    <property type="component" value="Unassembled WGS sequence"/>
</dbReference>
<keyword evidence="1" id="KW-0472">Membrane</keyword>
<evidence type="ECO:0000313" key="2">
    <source>
        <dbReference type="EMBL" id="MCR9037245.1"/>
    </source>
</evidence>
<evidence type="ECO:0008006" key="4">
    <source>
        <dbReference type="Google" id="ProtNLM"/>
    </source>
</evidence>
<accession>A0ABT1ZAK1</accession>
<gene>
    <name evidence="2" type="ORF">NVS32_09820</name>
</gene>
<organism evidence="2 3">
    <name type="scientific">Tractidigestivibacter montrealensis</name>
    <dbReference type="NCBI Taxonomy" id="2972466"/>
    <lineage>
        <taxon>Bacteria</taxon>
        <taxon>Bacillati</taxon>
        <taxon>Actinomycetota</taxon>
        <taxon>Coriobacteriia</taxon>
        <taxon>Coriobacteriales</taxon>
        <taxon>Atopobiaceae</taxon>
        <taxon>Tractidigestivibacter</taxon>
    </lineage>
</organism>
<protein>
    <recommendedName>
        <fullName evidence="4">DUF4064 domain-containing protein</fullName>
    </recommendedName>
</protein>
<reference evidence="2 3" key="1">
    <citation type="submission" date="2022-08" db="EMBL/GenBank/DDBJ databases">
        <title>Tractidigestivibacter montrealensis type strain KD21.</title>
        <authorList>
            <person name="Diop K."/>
            <person name="Richard C."/>
            <person name="Routy B."/>
        </authorList>
    </citation>
    <scope>NUCLEOTIDE SEQUENCE [LARGE SCALE GENOMIC DNA]</scope>
    <source>
        <strain evidence="2 3">KD21</strain>
    </source>
</reference>
<feature type="transmembrane region" description="Helical" evidence="1">
    <location>
        <begin position="7"/>
        <end position="28"/>
    </location>
</feature>
<comment type="caution">
    <text evidence="2">The sequence shown here is derived from an EMBL/GenBank/DDBJ whole genome shotgun (WGS) entry which is preliminary data.</text>
</comment>
<evidence type="ECO:0000256" key="1">
    <source>
        <dbReference type="SAM" id="Phobius"/>
    </source>
</evidence>
<keyword evidence="1" id="KW-1133">Transmembrane helix</keyword>
<dbReference type="EMBL" id="JANSKA010000007">
    <property type="protein sequence ID" value="MCR9037245.1"/>
    <property type="molecule type" value="Genomic_DNA"/>
</dbReference>